<evidence type="ECO:0008006" key="5">
    <source>
        <dbReference type="Google" id="ProtNLM"/>
    </source>
</evidence>
<dbReference type="PROSITE" id="PS01359">
    <property type="entry name" value="ZF_PHD_1"/>
    <property type="match status" value="1"/>
</dbReference>
<protein>
    <recommendedName>
        <fullName evidence="5">RING-type domain-containing protein</fullName>
    </recommendedName>
</protein>
<dbReference type="EMBL" id="MN739950">
    <property type="protein sequence ID" value="QHT79546.1"/>
    <property type="molecule type" value="Genomic_DNA"/>
</dbReference>
<dbReference type="Gene3D" id="3.30.40.10">
    <property type="entry name" value="Zinc/RING finger domain, C3HC4 (zinc finger)"/>
    <property type="match status" value="1"/>
</dbReference>
<reference evidence="4" key="1">
    <citation type="journal article" date="2020" name="Nature">
        <title>Giant virus diversity and host interactions through global metagenomics.</title>
        <authorList>
            <person name="Schulz F."/>
            <person name="Roux S."/>
            <person name="Paez-Espino D."/>
            <person name="Jungbluth S."/>
            <person name="Walsh D.A."/>
            <person name="Denef V.J."/>
            <person name="McMahon K.D."/>
            <person name="Konstantinidis K.T."/>
            <person name="Eloe-Fadrosh E.A."/>
            <person name="Kyrpides N.C."/>
            <person name="Woyke T."/>
        </authorList>
    </citation>
    <scope>NUCLEOTIDE SEQUENCE</scope>
    <source>
        <strain evidence="4">GVMAG-M-3300023184-101</strain>
    </source>
</reference>
<proteinExistence type="predicted"/>
<dbReference type="InterPro" id="IPR013083">
    <property type="entry name" value="Znf_RING/FYVE/PHD"/>
</dbReference>
<evidence type="ECO:0000256" key="1">
    <source>
        <dbReference type="ARBA" id="ARBA00022723"/>
    </source>
</evidence>
<sequence length="193" mass="22915">MEAIIKSISEIQNKHSNKINFSLLNVLEYRKTFNEKDEKKDPECGICYRHISNKVFVCAKPCAKTFHPACLERMIDRIEETTDDHKHPCYQCCYCRREFNISHYDTSLFNQELLYSKGCGYYVDDAILLSSFNSVIYDNEDNKYQYSIYIPVDTTYMKKPKQAKRAEFININKNKNKKNRNRKSFVQRGKGRR</sequence>
<evidence type="ECO:0000256" key="2">
    <source>
        <dbReference type="ARBA" id="ARBA00022771"/>
    </source>
</evidence>
<keyword evidence="3" id="KW-0862">Zinc</keyword>
<dbReference type="GO" id="GO:0008270">
    <property type="term" value="F:zinc ion binding"/>
    <property type="evidence" value="ECO:0007669"/>
    <property type="project" value="UniProtKB-KW"/>
</dbReference>
<keyword evidence="2" id="KW-0863">Zinc-finger</keyword>
<accession>A0A6C0HHG3</accession>
<dbReference type="InterPro" id="IPR019786">
    <property type="entry name" value="Zinc_finger_PHD-type_CS"/>
</dbReference>
<organism evidence="4">
    <name type="scientific">viral metagenome</name>
    <dbReference type="NCBI Taxonomy" id="1070528"/>
    <lineage>
        <taxon>unclassified sequences</taxon>
        <taxon>metagenomes</taxon>
        <taxon>organismal metagenomes</taxon>
    </lineage>
</organism>
<keyword evidence="1" id="KW-0479">Metal-binding</keyword>
<dbReference type="AlphaFoldDB" id="A0A6C0HHG3"/>
<name>A0A6C0HHG3_9ZZZZ</name>
<evidence type="ECO:0000313" key="4">
    <source>
        <dbReference type="EMBL" id="QHT79546.1"/>
    </source>
</evidence>
<evidence type="ECO:0000256" key="3">
    <source>
        <dbReference type="ARBA" id="ARBA00022833"/>
    </source>
</evidence>